<keyword evidence="2" id="KW-0575">Peroxidase</keyword>
<dbReference type="SUPFAM" id="SSF82784">
    <property type="entry name" value="OsmC-like"/>
    <property type="match status" value="1"/>
</dbReference>
<dbReference type="InterPro" id="IPR015946">
    <property type="entry name" value="KH_dom-like_a/b"/>
</dbReference>
<dbReference type="Pfam" id="PF02566">
    <property type="entry name" value="OsmC"/>
    <property type="match status" value="1"/>
</dbReference>
<dbReference type="InterPro" id="IPR003718">
    <property type="entry name" value="OsmC/Ohr_fam"/>
</dbReference>
<dbReference type="NCBIfam" id="TIGR03562">
    <property type="entry name" value="osmo_induc_OsmC"/>
    <property type="match status" value="1"/>
</dbReference>
<proteinExistence type="predicted"/>
<dbReference type="EC" id="1.11.1.29" evidence="2"/>
<comment type="caution">
    <text evidence="2">The sequence shown here is derived from an EMBL/GenBank/DDBJ whole genome shotgun (WGS) entry which is preliminary data.</text>
</comment>
<gene>
    <name evidence="2" type="ORF">ACFSKU_11080</name>
</gene>
<dbReference type="InterPro" id="IPR036102">
    <property type="entry name" value="OsmC/Ohrsf"/>
</dbReference>
<protein>
    <submittedName>
        <fullName evidence="2">OsmC family protein</fullName>
        <ecNumber evidence="2">1.11.1.29</ecNumber>
    </submittedName>
</protein>
<evidence type="ECO:0000313" key="2">
    <source>
        <dbReference type="EMBL" id="MFD2067427.1"/>
    </source>
</evidence>
<dbReference type="InterPro" id="IPR019904">
    <property type="entry name" value="Peroxiredoxin_OsmC"/>
</dbReference>
<feature type="region of interest" description="Disordered" evidence="1">
    <location>
        <begin position="1"/>
        <end position="25"/>
    </location>
</feature>
<dbReference type="Proteomes" id="UP001597369">
    <property type="component" value="Unassembled WGS sequence"/>
</dbReference>
<evidence type="ECO:0000313" key="3">
    <source>
        <dbReference type="Proteomes" id="UP001597369"/>
    </source>
</evidence>
<evidence type="ECO:0000256" key="1">
    <source>
        <dbReference type="SAM" id="MobiDB-lite"/>
    </source>
</evidence>
<dbReference type="RefSeq" id="WP_229962882.1">
    <property type="nucleotide sequence ID" value="NZ_JAJJWI010000037.1"/>
</dbReference>
<reference evidence="3" key="1">
    <citation type="journal article" date="2019" name="Int. J. Syst. Evol. Microbiol.">
        <title>The Global Catalogue of Microorganisms (GCM) 10K type strain sequencing project: providing services to taxonomists for standard genome sequencing and annotation.</title>
        <authorList>
            <consortium name="The Broad Institute Genomics Platform"/>
            <consortium name="The Broad Institute Genome Sequencing Center for Infectious Disease"/>
            <person name="Wu L."/>
            <person name="Ma J."/>
        </authorList>
    </citation>
    <scope>NUCLEOTIDE SEQUENCE [LARGE SCALE GENOMIC DNA]</scope>
    <source>
        <strain evidence="3">JCM 16545</strain>
    </source>
</reference>
<name>A0ABW4WXH0_9BACT</name>
<sequence length="144" mass="15307">MKKHRAEARWEKSLKEGSGQLSTGSGALKASYSFASRFGDDTKGTTPEELIGAAHAGCFSMFLSALLGNENLTPDYVQTQASVHLGEQDGGPLITKIELTTEAKVPGLQNDDFQRLVAQAKANCPVSKALASVPEITVQATLQE</sequence>
<keyword evidence="2" id="KW-0560">Oxidoreductase</keyword>
<dbReference type="EMBL" id="JBHUHV010000035">
    <property type="protein sequence ID" value="MFD2067427.1"/>
    <property type="molecule type" value="Genomic_DNA"/>
</dbReference>
<keyword evidence="3" id="KW-1185">Reference proteome</keyword>
<organism evidence="2 3">
    <name type="scientific">Pontibacter silvestris</name>
    <dbReference type="NCBI Taxonomy" id="2305183"/>
    <lineage>
        <taxon>Bacteria</taxon>
        <taxon>Pseudomonadati</taxon>
        <taxon>Bacteroidota</taxon>
        <taxon>Cytophagia</taxon>
        <taxon>Cytophagales</taxon>
        <taxon>Hymenobacteraceae</taxon>
        <taxon>Pontibacter</taxon>
    </lineage>
</organism>
<dbReference type="PANTHER" id="PTHR42830:SF1">
    <property type="entry name" value="OSMOTICALLY INDUCIBLE FAMILY PROTEIN"/>
    <property type="match status" value="1"/>
</dbReference>
<dbReference type="Gene3D" id="3.30.300.20">
    <property type="match status" value="1"/>
</dbReference>
<dbReference type="PANTHER" id="PTHR42830">
    <property type="entry name" value="OSMOTICALLY INDUCIBLE FAMILY PROTEIN"/>
    <property type="match status" value="1"/>
</dbReference>
<accession>A0ABW4WXH0</accession>
<dbReference type="InterPro" id="IPR052707">
    <property type="entry name" value="OsmC_Ohr_Peroxiredoxin"/>
</dbReference>
<dbReference type="GO" id="GO:0004601">
    <property type="term" value="F:peroxidase activity"/>
    <property type="evidence" value="ECO:0007669"/>
    <property type="project" value="UniProtKB-KW"/>
</dbReference>